<dbReference type="EMBL" id="FAXA01000074">
    <property type="protein sequence ID" value="CUV01444.1"/>
    <property type="molecule type" value="Genomic_DNA"/>
</dbReference>
<dbReference type="GO" id="GO:0055085">
    <property type="term" value="P:transmembrane transport"/>
    <property type="evidence" value="ECO:0007669"/>
    <property type="project" value="InterPro"/>
</dbReference>
<dbReference type="SUPFAM" id="SSF53850">
    <property type="entry name" value="Periplasmic binding protein-like II"/>
    <property type="match status" value="1"/>
</dbReference>
<dbReference type="Gene3D" id="3.40.190.10">
    <property type="entry name" value="Periplasmic binding protein-like II"/>
    <property type="match status" value="2"/>
</dbReference>
<organism evidence="2">
    <name type="scientific">hydrothermal vent metagenome</name>
    <dbReference type="NCBI Taxonomy" id="652676"/>
    <lineage>
        <taxon>unclassified sequences</taxon>
        <taxon>metagenomes</taxon>
        <taxon>ecological metagenomes</taxon>
    </lineage>
</organism>
<evidence type="ECO:0000256" key="1">
    <source>
        <dbReference type="ARBA" id="ARBA00022729"/>
    </source>
</evidence>
<dbReference type="GO" id="GO:0043190">
    <property type="term" value="C:ATP-binding cassette (ABC) transporter complex"/>
    <property type="evidence" value="ECO:0007669"/>
    <property type="project" value="InterPro"/>
</dbReference>
<dbReference type="Pfam" id="PF12974">
    <property type="entry name" value="Phosphonate-bd"/>
    <property type="match status" value="1"/>
</dbReference>
<dbReference type="PANTHER" id="PTHR35841">
    <property type="entry name" value="PHOSPHONATES-BINDING PERIPLASMIC PROTEIN"/>
    <property type="match status" value="1"/>
</dbReference>
<keyword evidence="1" id="KW-0732">Signal</keyword>
<name>A0A160V6P0_9ZZZZ</name>
<dbReference type="PANTHER" id="PTHR35841:SF1">
    <property type="entry name" value="PHOSPHONATES-BINDING PERIPLASMIC PROTEIN"/>
    <property type="match status" value="1"/>
</dbReference>
<reference evidence="2" key="1">
    <citation type="submission" date="2015-10" db="EMBL/GenBank/DDBJ databases">
        <authorList>
            <person name="Gilbert D.G."/>
        </authorList>
    </citation>
    <scope>NUCLEOTIDE SEQUENCE</scope>
</reference>
<sequence length="298" mass="33047">MRKSRSIFVAITVFVALLTLASAACSGGSTPPVLRVGGIPDQDTHRLVRRYQVFSDYLSQQLRVQVEYVPSIDYAAVVTAFSQDELQVAFFGGLTGVQARLQNPGAQAIAQREHDARFHSRFIVREGLSMDSLAELKEQAQGLTITFGSESSTSGHLMPRYFLTQAGIDPDEDFQSLPNFSGSHDLTWQLVQSGSFDVGVLSEDVWNRAVNNGKVDGSKVREFYTTPDYFDYNWTVRPNLDQVYGEGFSGKLRQALLALNTQEHGEILELFSTEGFIESNNSNYRNIESVARGLGIVK</sequence>
<gene>
    <name evidence="2" type="ORF">MGWOODY_Clf122</name>
</gene>
<dbReference type="NCBIfam" id="TIGR01098">
    <property type="entry name" value="3A0109s03R"/>
    <property type="match status" value="1"/>
</dbReference>
<dbReference type="InterPro" id="IPR030836">
    <property type="entry name" value="ABC_peri_PhnD-like"/>
</dbReference>
<proteinExistence type="predicted"/>
<accession>A0A160V6P0</accession>
<dbReference type="NCBIfam" id="TIGR04553">
    <property type="entry name" value="ABC_peri_selen"/>
    <property type="match status" value="1"/>
</dbReference>
<protein>
    <submittedName>
        <fullName evidence="2">Phosphonate ABC transporter phosphate-binding periplasmic component (TC 3.A.1.9.1)</fullName>
    </submittedName>
</protein>
<dbReference type="PROSITE" id="PS51257">
    <property type="entry name" value="PROKAR_LIPOPROTEIN"/>
    <property type="match status" value="1"/>
</dbReference>
<dbReference type="AlphaFoldDB" id="A0A160V6P0"/>
<dbReference type="InterPro" id="IPR005770">
    <property type="entry name" value="PhnD"/>
</dbReference>
<evidence type="ECO:0000313" key="2">
    <source>
        <dbReference type="EMBL" id="CUV01444.1"/>
    </source>
</evidence>